<dbReference type="RefSeq" id="WP_025333224.1">
    <property type="nucleotide sequence ID" value="NZ_CP004078.1"/>
</dbReference>
<dbReference type="InterPro" id="IPR018633">
    <property type="entry name" value="DUF2357"/>
</dbReference>
<sequence>MDTTRKTGYASADELYRAIHERSDPLAALLIDVRDWYFRIAEFDKRTGLPLPAGLREVCGRIQVMKYGGGDGLYYDRLSRIVEHAYDAAVELFRQLGSHIRRDHAMLPIHAAKEVDQAGIAWLSRKPGRNIREKLASHPYVMAVKREMSFDQSENRLFKAFCYRLEELLYTKQKALRGLDEKSGDLLARIQRWLRSPECKEIGDWYNTPPNNTLLQHKHYRPIWDAWLWLQSLDAGIGRDEQALEQDYATLLFWTIAAKLQSSPQVRIPQQPCTFDYDEYRVEAGWGIRGRVVREATASVQRVAWVKGEGQSRYGLFLMSTGDALFIHTNYMIERHRFDEIQAGTRLNYQLEESAKGKSAKQVQFESESSIELFMEGSAQIVACIDEKRHIITISLTPSAIEVSVNGKTRVCESSRSAEVFANTLLQLLQLPMGGRPTSEHTPASVSESAAASLDLCSIQPEYRIGDRRGTVPAALIRQFWETAGEGVVELSAGAGNAVALLQPGVHTVSIHTLLSTRRELPAAVLSRSAMAFADELKNSLGTDALTYLVPDSRDDFELEHIRKGMNFYFKQAQPLPRSIASVFAWQASESFRNVRLREGDFVFVLDGTGETVTVTPIEAVYDPRWEAVRPENGGLTWERHPSSESAHPLSSRNLAVTLLRQTGCTFAEDVGSLTGMDILVDEPSVGTFVNDNTEWYTAPYDKKDRIAKARSGVAWPWPEWQELRGKQQPGGRTYLLAVGGLFESMPAGVPGEFHWIRLPDSLLNGVGALTAWQQEAGDDLPLWKDHLPPLSIRVMRDGREAAFALVKDSAIIPARGMKIQIPIQETFTLPEGHHYYYFDLVMGDGNRMIEYVAFLRSPAFPLAGSVECELRMQYTYGDDDPYQLSFIPLRCDDAPFGAVKAEWREKSSIAVKTESVAPRFPRRLAWDELASYPGKFGPVDLYDRIAKQFEHIGSHCEFYCSGRMDSGNRTRIHCRIAAPLEWRVDKFDKYYARLFTEAYGSIYLHEGEYEQRFDPYATELSFDLVPSRKGSGYNAKRITPGLSLTDDTVTRTKRGMRFLVLSLWDHGRSLMEPDAPDTFRVVVKQGVDRIVAFLEHAGPARNDVRSRLADEFFFVLCAMHKDAPRIVQQRLQEISANRRERKRLWRYIAYAIGDAQLDWQQQLLAHTLGELDEESIHILSLILWRDQQLVHRLDMPDLERVIQALAEKLERRAIGESVIGYDMALLSLELELLLALLRTRESAVTSVKALLTPESAHCRRFWGIVDDITQRIYDIKLVDGKKIADDDIRGILRSNIRTQVAKPESHYNTPDILYALRLYLTGNAEATNIEISSNTEEE</sequence>
<dbReference type="KEGG" id="psab:PSAB_03505"/>
<keyword evidence="2" id="KW-0238">DNA-binding</keyword>
<dbReference type="PATRIC" id="fig|1268072.3.peg.724"/>
<protein>
    <submittedName>
        <fullName evidence="2">Cold-shock DNA-binding domain protein</fullName>
    </submittedName>
</protein>
<keyword evidence="3" id="KW-1185">Reference proteome</keyword>
<dbReference type="Proteomes" id="UP000019772">
    <property type="component" value="Chromosome"/>
</dbReference>
<proteinExistence type="predicted"/>
<evidence type="ECO:0000313" key="2">
    <source>
        <dbReference type="EMBL" id="AHV95637.1"/>
    </source>
</evidence>
<reference evidence="2 3" key="1">
    <citation type="journal article" date="2014" name="PLoS Genet.">
        <title>Comparative Genomic Analysis of N2-Fixing and Non-N2-Fixing Paenibacillus spp.: Organization, Evolution and Expression of the Nitrogen Fixation Genes.</title>
        <authorList>
            <person name="Xie J.B."/>
            <person name="Du Z."/>
            <person name="Bai L."/>
            <person name="Tian C."/>
            <person name="Zhang Y."/>
            <person name="Xie J.Y."/>
            <person name="Wang T."/>
            <person name="Liu X."/>
            <person name="Chen X."/>
            <person name="Cheng Q."/>
            <person name="Chen S."/>
            <person name="Li J."/>
        </authorList>
    </citation>
    <scope>NUCLEOTIDE SEQUENCE [LARGE SCALE GENOMIC DNA]</scope>
    <source>
        <strain evidence="2 3">T27</strain>
    </source>
</reference>
<dbReference type="GO" id="GO:0003677">
    <property type="term" value="F:DNA binding"/>
    <property type="evidence" value="ECO:0007669"/>
    <property type="project" value="UniProtKB-KW"/>
</dbReference>
<dbReference type="eggNOG" id="COG1700">
    <property type="taxonomic scope" value="Bacteria"/>
</dbReference>
<dbReference type="OrthoDB" id="6723960at2"/>
<dbReference type="STRING" id="1268072.PSAB_03505"/>
<accession>X4ZDS5</accession>
<organism evidence="2 3">
    <name type="scientific">Paenibacillus sabinae T27</name>
    <dbReference type="NCBI Taxonomy" id="1268072"/>
    <lineage>
        <taxon>Bacteria</taxon>
        <taxon>Bacillati</taxon>
        <taxon>Bacillota</taxon>
        <taxon>Bacilli</taxon>
        <taxon>Bacillales</taxon>
        <taxon>Paenibacillaceae</taxon>
        <taxon>Paenibacillus</taxon>
    </lineage>
</organism>
<name>X4ZDS5_9BACL</name>
<dbReference type="HOGENOM" id="CLU_007982_0_0_9"/>
<dbReference type="EMBL" id="CP004078">
    <property type="protein sequence ID" value="AHV95637.1"/>
    <property type="molecule type" value="Genomic_DNA"/>
</dbReference>
<feature type="domain" description="DUF2357" evidence="1">
    <location>
        <begin position="87"/>
        <end position="218"/>
    </location>
</feature>
<dbReference type="Pfam" id="PF09823">
    <property type="entry name" value="DUF2357"/>
    <property type="match status" value="1"/>
</dbReference>
<evidence type="ECO:0000313" key="3">
    <source>
        <dbReference type="Proteomes" id="UP000019772"/>
    </source>
</evidence>
<gene>
    <name evidence="2" type="ORF">PSAB_03505</name>
</gene>
<evidence type="ECO:0000259" key="1">
    <source>
        <dbReference type="Pfam" id="PF09823"/>
    </source>
</evidence>